<dbReference type="Gene3D" id="3.60.15.10">
    <property type="entry name" value="Ribonuclease Z/Hydroxyacylglutathione hydrolase-like"/>
    <property type="match status" value="1"/>
</dbReference>
<dbReference type="SUPFAM" id="SSF56281">
    <property type="entry name" value="Metallo-hydrolase/oxidoreductase"/>
    <property type="match status" value="1"/>
</dbReference>
<dbReference type="PANTHER" id="PTHR47619:SF1">
    <property type="entry name" value="EXODEOXYRIBONUCLEASE WALJ"/>
    <property type="match status" value="1"/>
</dbReference>
<dbReference type="RefSeq" id="WP_132225886.1">
    <property type="nucleotide sequence ID" value="NZ_SMGO01000004.1"/>
</dbReference>
<reference evidence="2 3" key="1">
    <citation type="submission" date="2019-03" db="EMBL/GenBank/DDBJ databases">
        <title>Genomic Encyclopedia of Archaeal and Bacterial Type Strains, Phase II (KMG-II): from individual species to whole genera.</title>
        <authorList>
            <person name="Goeker M."/>
        </authorList>
    </citation>
    <scope>NUCLEOTIDE SEQUENCE [LARGE SCALE GENOMIC DNA]</scope>
    <source>
        <strain evidence="2 3">DSM 22554</strain>
    </source>
</reference>
<evidence type="ECO:0000259" key="1">
    <source>
        <dbReference type="SMART" id="SM00849"/>
    </source>
</evidence>
<proteinExistence type="predicted"/>
<organism evidence="2 3">
    <name type="scientific">Albibacterium bauzanense</name>
    <dbReference type="NCBI Taxonomy" id="653929"/>
    <lineage>
        <taxon>Bacteria</taxon>
        <taxon>Pseudomonadati</taxon>
        <taxon>Bacteroidota</taxon>
        <taxon>Sphingobacteriia</taxon>
        <taxon>Sphingobacteriales</taxon>
        <taxon>Sphingobacteriaceae</taxon>
        <taxon>Albibacterium</taxon>
    </lineage>
</organism>
<dbReference type="InterPro" id="IPR052533">
    <property type="entry name" value="WalJ/YycJ-like"/>
</dbReference>
<dbReference type="InterPro" id="IPR001279">
    <property type="entry name" value="Metallo-B-lactamas"/>
</dbReference>
<accession>A0A4R1LLJ5</accession>
<name>A0A4R1LLJ5_9SPHI</name>
<dbReference type="PANTHER" id="PTHR47619">
    <property type="entry name" value="METALLO-HYDROLASE YYCJ-RELATED"/>
    <property type="match status" value="1"/>
</dbReference>
<dbReference type="AlphaFoldDB" id="A0A4R1LLJ5"/>
<evidence type="ECO:0000313" key="2">
    <source>
        <dbReference type="EMBL" id="TCK79545.1"/>
    </source>
</evidence>
<dbReference type="Pfam" id="PF12706">
    <property type="entry name" value="Lactamase_B_2"/>
    <property type="match status" value="1"/>
</dbReference>
<dbReference type="InterPro" id="IPR036866">
    <property type="entry name" value="RibonucZ/Hydroxyglut_hydro"/>
</dbReference>
<evidence type="ECO:0000313" key="3">
    <source>
        <dbReference type="Proteomes" id="UP000294616"/>
    </source>
</evidence>
<dbReference type="SMART" id="SM00849">
    <property type="entry name" value="Lactamase_B"/>
    <property type="match status" value="1"/>
</dbReference>
<sequence length="270" mass="30443">MSLYISSLNSGSNGNCYYIGNDKEAVLVDAGLSCRETEKRMARSGLSMQTVQAIFVSHEHSDHIRGIANLARKYQLPIYITAKTLQNSRLTIADHLVKSFIGHQTFQIGDLIVSTFPKFHDAVEPHSFMVSYNAINVGIFTDIGNVCENLINHFKQCQAAFLESNYDDELLERGTYPFFLKNRIRGGMGHLSNEQALNLFKVHRSPHLSHLLLSHLSKNNNNAVMTQQLFQEQATNVKVVIASREVETPVFKIVAESEILFTEQSRVQQL</sequence>
<dbReference type="OrthoDB" id="9781189at2"/>
<gene>
    <name evidence="2" type="ORF">C8N28_2776</name>
</gene>
<protein>
    <submittedName>
        <fullName evidence="2">Phosphoribosyl 1,2-cyclic phosphodiesterase</fullName>
    </submittedName>
</protein>
<feature type="domain" description="Metallo-beta-lactamase" evidence="1">
    <location>
        <begin position="13"/>
        <end position="203"/>
    </location>
</feature>
<dbReference type="EMBL" id="SMGO01000004">
    <property type="protein sequence ID" value="TCK79545.1"/>
    <property type="molecule type" value="Genomic_DNA"/>
</dbReference>
<comment type="caution">
    <text evidence="2">The sequence shown here is derived from an EMBL/GenBank/DDBJ whole genome shotgun (WGS) entry which is preliminary data.</text>
</comment>
<keyword evidence="3" id="KW-1185">Reference proteome</keyword>
<dbReference type="Proteomes" id="UP000294616">
    <property type="component" value="Unassembled WGS sequence"/>
</dbReference>